<evidence type="ECO:0000313" key="3">
    <source>
        <dbReference type="Proteomes" id="UP000189670"/>
    </source>
</evidence>
<sequence length="247" mass="29233">MDEKVKDMLKYLRFPYLVENWKHILDIASNNNFSHKRLIEYIIEQEYHRKIENSRKLRISKAKIPEKFVIETFPFSKQPKLNKKKIINLYDNFDYMTQNRNIIWFGPTGVGKTGLATAFLMQAINRGYKGRFIRFPELIEMLYKSIADHSEAQIIKTFTSYQILVIDELGYIDVEPVQVGLFFTLMQNRHKKKSTLITSNLGFEQWISFLKNEHLTAALLDRLTENSHIINMRKCVSLRPRLDPIID</sequence>
<proteinExistence type="predicted"/>
<accession>A0A1V1P3T6</accession>
<protein>
    <submittedName>
        <fullName evidence="2">IstB1</fullName>
    </submittedName>
</protein>
<feature type="domain" description="IstB-like ATP-binding" evidence="1">
    <location>
        <begin position="9"/>
        <end position="233"/>
    </location>
</feature>
<dbReference type="PIRSF" id="PIRSF003073">
    <property type="entry name" value="DNAC_TnpB_IstB"/>
    <property type="match status" value="1"/>
</dbReference>
<dbReference type="PANTHER" id="PTHR30050">
    <property type="entry name" value="CHROMOSOMAL REPLICATION INITIATOR PROTEIN DNAA"/>
    <property type="match status" value="1"/>
</dbReference>
<dbReference type="GO" id="GO:0006260">
    <property type="term" value="P:DNA replication"/>
    <property type="evidence" value="ECO:0007669"/>
    <property type="project" value="TreeGrafter"/>
</dbReference>
<dbReference type="CDD" id="cd00009">
    <property type="entry name" value="AAA"/>
    <property type="match status" value="1"/>
</dbReference>
<dbReference type="InterPro" id="IPR002611">
    <property type="entry name" value="IstB_ATP-bd"/>
</dbReference>
<dbReference type="InterPro" id="IPR027417">
    <property type="entry name" value="P-loop_NTPase"/>
</dbReference>
<dbReference type="InterPro" id="IPR028350">
    <property type="entry name" value="DNAC/IstB-like"/>
</dbReference>
<dbReference type="Proteomes" id="UP000189670">
    <property type="component" value="Unassembled WGS sequence"/>
</dbReference>
<gene>
    <name evidence="2" type="ORF">OMM_09569</name>
</gene>
<evidence type="ECO:0000259" key="1">
    <source>
        <dbReference type="Pfam" id="PF01695"/>
    </source>
</evidence>
<reference evidence="3" key="1">
    <citation type="submission" date="2012-11" db="EMBL/GenBank/DDBJ databases">
        <authorList>
            <person name="Lucero-Rivera Y.E."/>
            <person name="Tovar-Ramirez D."/>
        </authorList>
    </citation>
    <scope>NUCLEOTIDE SEQUENCE [LARGE SCALE GENOMIC DNA]</scope>
    <source>
        <strain evidence="3">Araruama</strain>
    </source>
</reference>
<name>A0A1V1P3T6_9BACT</name>
<dbReference type="SUPFAM" id="SSF52540">
    <property type="entry name" value="P-loop containing nucleoside triphosphate hydrolases"/>
    <property type="match status" value="1"/>
</dbReference>
<comment type="caution">
    <text evidence="2">The sequence shown here is derived from an EMBL/GenBank/DDBJ whole genome shotgun (WGS) entry which is preliminary data.</text>
</comment>
<evidence type="ECO:0000313" key="2">
    <source>
        <dbReference type="EMBL" id="ETR69471.1"/>
    </source>
</evidence>
<dbReference type="GO" id="GO:0005524">
    <property type="term" value="F:ATP binding"/>
    <property type="evidence" value="ECO:0007669"/>
    <property type="project" value="InterPro"/>
</dbReference>
<dbReference type="Pfam" id="PF01695">
    <property type="entry name" value="IstB_IS21"/>
    <property type="match status" value="1"/>
</dbReference>
<dbReference type="EMBL" id="ATBP01000633">
    <property type="protein sequence ID" value="ETR69471.1"/>
    <property type="molecule type" value="Genomic_DNA"/>
</dbReference>
<dbReference type="Gene3D" id="3.40.50.300">
    <property type="entry name" value="P-loop containing nucleotide triphosphate hydrolases"/>
    <property type="match status" value="1"/>
</dbReference>
<organism evidence="2 3">
    <name type="scientific">Candidatus Magnetoglobus multicellularis str. Araruama</name>
    <dbReference type="NCBI Taxonomy" id="890399"/>
    <lineage>
        <taxon>Bacteria</taxon>
        <taxon>Pseudomonadati</taxon>
        <taxon>Thermodesulfobacteriota</taxon>
        <taxon>Desulfobacteria</taxon>
        <taxon>Desulfobacterales</taxon>
        <taxon>Desulfobacteraceae</taxon>
        <taxon>Candidatus Magnetoglobus</taxon>
    </lineage>
</organism>
<dbReference type="AlphaFoldDB" id="A0A1V1P3T6"/>
<dbReference type="PANTHER" id="PTHR30050:SF4">
    <property type="entry name" value="ATP-BINDING PROTEIN RV3427C IN INSERTION SEQUENCE-RELATED"/>
    <property type="match status" value="1"/>
</dbReference>